<sequence>MGHTVLNYFFEGERFNSLLLGFSSVAYVFHYLYVLAQRDISISQSKGSTSGIPQYIMQIVNSCVFGCAPNDIHHHCGWIVQETLLWFVW</sequence>
<keyword evidence="2" id="KW-0472">Membrane</keyword>
<evidence type="ECO:0000256" key="2">
    <source>
        <dbReference type="SAM" id="Phobius"/>
    </source>
</evidence>
<dbReference type="AlphaFoldDB" id="G7ILS9"/>
<protein>
    <submittedName>
        <fullName evidence="3">Transmembrane protein, putative</fullName>
    </submittedName>
</protein>
<dbReference type="InterPro" id="IPR040361">
    <property type="entry name" value="TPD1"/>
</dbReference>
<dbReference type="GO" id="GO:0001709">
    <property type="term" value="P:cell fate determination"/>
    <property type="evidence" value="ECO:0000318"/>
    <property type="project" value="GO_Central"/>
</dbReference>
<dbReference type="EMBL" id="CM001218">
    <property type="protein sequence ID" value="AES64434.1"/>
    <property type="molecule type" value="Genomic_DNA"/>
</dbReference>
<evidence type="ECO:0000313" key="5">
    <source>
        <dbReference type="Proteomes" id="UP000002051"/>
    </source>
</evidence>
<proteinExistence type="predicted"/>
<reference evidence="3 5" key="2">
    <citation type="journal article" date="2014" name="BMC Genomics">
        <title>An improved genome release (version Mt4.0) for the model legume Medicago truncatula.</title>
        <authorList>
            <person name="Tang H."/>
            <person name="Krishnakumar V."/>
            <person name="Bidwell S."/>
            <person name="Rosen B."/>
            <person name="Chan A."/>
            <person name="Zhou S."/>
            <person name="Gentzbittel L."/>
            <person name="Childs K.L."/>
            <person name="Yandell M."/>
            <person name="Gundlach H."/>
            <person name="Mayer K.F."/>
            <person name="Schwartz D.C."/>
            <person name="Town C.D."/>
        </authorList>
    </citation>
    <scope>GENOME REANNOTATION</scope>
    <source>
        <strain evidence="4 5">cv. Jemalong A17</strain>
    </source>
</reference>
<dbReference type="Proteomes" id="UP000002051">
    <property type="component" value="Chromosome 2"/>
</dbReference>
<evidence type="ECO:0000256" key="1">
    <source>
        <dbReference type="ARBA" id="ARBA00022729"/>
    </source>
</evidence>
<organism evidence="3 5">
    <name type="scientific">Medicago truncatula</name>
    <name type="common">Barrel medic</name>
    <name type="synonym">Medicago tribuloides</name>
    <dbReference type="NCBI Taxonomy" id="3880"/>
    <lineage>
        <taxon>Eukaryota</taxon>
        <taxon>Viridiplantae</taxon>
        <taxon>Streptophyta</taxon>
        <taxon>Embryophyta</taxon>
        <taxon>Tracheophyta</taxon>
        <taxon>Spermatophyta</taxon>
        <taxon>Magnoliopsida</taxon>
        <taxon>eudicotyledons</taxon>
        <taxon>Gunneridae</taxon>
        <taxon>Pentapetalae</taxon>
        <taxon>rosids</taxon>
        <taxon>fabids</taxon>
        <taxon>Fabales</taxon>
        <taxon>Fabaceae</taxon>
        <taxon>Papilionoideae</taxon>
        <taxon>50 kb inversion clade</taxon>
        <taxon>NPAAA clade</taxon>
        <taxon>Hologalegina</taxon>
        <taxon>IRL clade</taxon>
        <taxon>Trifolieae</taxon>
        <taxon>Medicago</taxon>
    </lineage>
</organism>
<gene>
    <name evidence="3" type="ordered locus">MTR_2g025350</name>
</gene>
<evidence type="ECO:0000313" key="4">
    <source>
        <dbReference type="EnsemblPlants" id="AES64434"/>
    </source>
</evidence>
<keyword evidence="2" id="KW-1133">Transmembrane helix</keyword>
<reference evidence="3 5" key="1">
    <citation type="journal article" date="2011" name="Nature">
        <title>The Medicago genome provides insight into the evolution of rhizobial symbioses.</title>
        <authorList>
            <person name="Young N.D."/>
            <person name="Debelle F."/>
            <person name="Oldroyd G.E."/>
            <person name="Geurts R."/>
            <person name="Cannon S.B."/>
            <person name="Udvardi M.K."/>
            <person name="Benedito V.A."/>
            <person name="Mayer K.F."/>
            <person name="Gouzy J."/>
            <person name="Schoof H."/>
            <person name="Van de Peer Y."/>
            <person name="Proost S."/>
            <person name="Cook D.R."/>
            <person name="Meyers B.C."/>
            <person name="Spannagl M."/>
            <person name="Cheung F."/>
            <person name="De Mita S."/>
            <person name="Krishnakumar V."/>
            <person name="Gundlach H."/>
            <person name="Zhou S."/>
            <person name="Mudge J."/>
            <person name="Bharti A.K."/>
            <person name="Murray J.D."/>
            <person name="Naoumkina M.A."/>
            <person name="Rosen B."/>
            <person name="Silverstein K.A."/>
            <person name="Tang H."/>
            <person name="Rombauts S."/>
            <person name="Zhao P.X."/>
            <person name="Zhou P."/>
            <person name="Barbe V."/>
            <person name="Bardou P."/>
            <person name="Bechner M."/>
            <person name="Bellec A."/>
            <person name="Berger A."/>
            <person name="Berges H."/>
            <person name="Bidwell S."/>
            <person name="Bisseling T."/>
            <person name="Choisne N."/>
            <person name="Couloux A."/>
            <person name="Denny R."/>
            <person name="Deshpande S."/>
            <person name="Dai X."/>
            <person name="Doyle J.J."/>
            <person name="Dudez A.M."/>
            <person name="Farmer A.D."/>
            <person name="Fouteau S."/>
            <person name="Franken C."/>
            <person name="Gibelin C."/>
            <person name="Gish J."/>
            <person name="Goldstein S."/>
            <person name="Gonzalez A.J."/>
            <person name="Green P.J."/>
            <person name="Hallab A."/>
            <person name="Hartog M."/>
            <person name="Hua A."/>
            <person name="Humphray S.J."/>
            <person name="Jeong D.H."/>
            <person name="Jing Y."/>
            <person name="Jocker A."/>
            <person name="Kenton S.M."/>
            <person name="Kim D.J."/>
            <person name="Klee K."/>
            <person name="Lai H."/>
            <person name="Lang C."/>
            <person name="Lin S."/>
            <person name="Macmil S.L."/>
            <person name="Magdelenat G."/>
            <person name="Matthews L."/>
            <person name="McCorrison J."/>
            <person name="Monaghan E.L."/>
            <person name="Mun J.H."/>
            <person name="Najar F.Z."/>
            <person name="Nicholson C."/>
            <person name="Noirot C."/>
            <person name="O'Bleness M."/>
            <person name="Paule C.R."/>
            <person name="Poulain J."/>
            <person name="Prion F."/>
            <person name="Qin B."/>
            <person name="Qu C."/>
            <person name="Retzel E.F."/>
            <person name="Riddle C."/>
            <person name="Sallet E."/>
            <person name="Samain S."/>
            <person name="Samson N."/>
            <person name="Sanders I."/>
            <person name="Saurat O."/>
            <person name="Scarpelli C."/>
            <person name="Schiex T."/>
            <person name="Segurens B."/>
            <person name="Severin A.J."/>
            <person name="Sherrier D.J."/>
            <person name="Shi R."/>
            <person name="Sims S."/>
            <person name="Singer S.R."/>
            <person name="Sinharoy S."/>
            <person name="Sterck L."/>
            <person name="Viollet A."/>
            <person name="Wang B.B."/>
            <person name="Wang K."/>
            <person name="Wang M."/>
            <person name="Wang X."/>
            <person name="Warfsmann J."/>
            <person name="Weissenbach J."/>
            <person name="White D.D."/>
            <person name="White J.D."/>
            <person name="Wiley G.B."/>
            <person name="Wincker P."/>
            <person name="Xing Y."/>
            <person name="Yang L."/>
            <person name="Yao Z."/>
            <person name="Ying F."/>
            <person name="Zhai J."/>
            <person name="Zhou L."/>
            <person name="Zuber A."/>
            <person name="Denarie J."/>
            <person name="Dixon R.A."/>
            <person name="May G.D."/>
            <person name="Schwartz D.C."/>
            <person name="Rogers J."/>
            <person name="Quetier F."/>
            <person name="Town C.D."/>
            <person name="Roe B.A."/>
        </authorList>
    </citation>
    <scope>NUCLEOTIDE SEQUENCE [LARGE SCALE GENOMIC DNA]</scope>
    <source>
        <strain evidence="3">A17</strain>
        <strain evidence="4 5">cv. Jemalong A17</strain>
    </source>
</reference>
<dbReference type="EnsemblPlants" id="AES64434">
    <property type="protein sequence ID" value="AES64434"/>
    <property type="gene ID" value="MTR_2g025350"/>
</dbReference>
<dbReference type="PaxDb" id="3880-AES64434"/>
<evidence type="ECO:0000313" key="3">
    <source>
        <dbReference type="EMBL" id="AES64434.1"/>
    </source>
</evidence>
<keyword evidence="2 3" id="KW-0812">Transmembrane</keyword>
<dbReference type="PANTHER" id="PTHR33184">
    <property type="entry name" value="PROTEIN TAPETUM DETERMINANT 1-LIKE-RELATED"/>
    <property type="match status" value="1"/>
</dbReference>
<dbReference type="HOGENOM" id="CLU_2708500_0_0_1"/>
<accession>G7ILS9</accession>
<dbReference type="Pfam" id="PF24068">
    <property type="entry name" value="TPD1_C"/>
    <property type="match status" value="1"/>
</dbReference>
<name>G7ILS9_MEDTR</name>
<feature type="transmembrane region" description="Helical" evidence="2">
    <location>
        <begin position="15"/>
        <end position="36"/>
    </location>
</feature>
<dbReference type="PANTHER" id="PTHR33184:SF2">
    <property type="entry name" value="APPLE DOMAIN-CONTAINING PROTEIN"/>
    <property type="match status" value="1"/>
</dbReference>
<keyword evidence="1" id="KW-0732">Signal</keyword>
<keyword evidence="5" id="KW-1185">Reference proteome</keyword>
<reference evidence="4" key="3">
    <citation type="submission" date="2015-04" db="UniProtKB">
        <authorList>
            <consortium name="EnsemblPlants"/>
        </authorList>
    </citation>
    <scope>IDENTIFICATION</scope>
    <source>
        <strain evidence="4">cv. Jemalong A17</strain>
    </source>
</reference>